<feature type="transmembrane region" description="Helical" evidence="7">
    <location>
        <begin position="436"/>
        <end position="455"/>
    </location>
</feature>
<evidence type="ECO:0000256" key="3">
    <source>
        <dbReference type="ARBA" id="ARBA00022692"/>
    </source>
</evidence>
<feature type="transmembrane region" description="Helical" evidence="7">
    <location>
        <begin position="182"/>
        <end position="203"/>
    </location>
</feature>
<feature type="transmembrane region" description="Helical" evidence="7">
    <location>
        <begin position="376"/>
        <end position="403"/>
    </location>
</feature>
<evidence type="ECO:0000256" key="5">
    <source>
        <dbReference type="ARBA" id="ARBA00023136"/>
    </source>
</evidence>
<evidence type="ECO:0000256" key="7">
    <source>
        <dbReference type="SAM" id="Phobius"/>
    </source>
</evidence>
<dbReference type="Proteomes" id="UP001149165">
    <property type="component" value="Unassembled WGS sequence"/>
</dbReference>
<comment type="subcellular location">
    <subcellularLocation>
        <location evidence="1">Membrane</location>
        <topology evidence="1">Multi-pass membrane protein</topology>
    </subcellularLocation>
</comment>
<dbReference type="OrthoDB" id="10262656at2759"/>
<dbReference type="CDD" id="cd17330">
    <property type="entry name" value="MFS_SLC46_TetA_like"/>
    <property type="match status" value="1"/>
</dbReference>
<feature type="transmembrane region" description="Helical" evidence="7">
    <location>
        <begin position="47"/>
        <end position="69"/>
    </location>
</feature>
<dbReference type="GO" id="GO:0022857">
    <property type="term" value="F:transmembrane transporter activity"/>
    <property type="evidence" value="ECO:0007669"/>
    <property type="project" value="InterPro"/>
</dbReference>
<evidence type="ECO:0000256" key="4">
    <source>
        <dbReference type="ARBA" id="ARBA00022989"/>
    </source>
</evidence>
<dbReference type="EMBL" id="JAPQKH010000006">
    <property type="protein sequence ID" value="KAJ5094650.1"/>
    <property type="molecule type" value="Genomic_DNA"/>
</dbReference>
<evidence type="ECO:0000259" key="8">
    <source>
        <dbReference type="PROSITE" id="PS50850"/>
    </source>
</evidence>
<evidence type="ECO:0000256" key="6">
    <source>
        <dbReference type="SAM" id="MobiDB-lite"/>
    </source>
</evidence>
<dbReference type="InterPro" id="IPR011701">
    <property type="entry name" value="MFS"/>
</dbReference>
<gene>
    <name evidence="9" type="ORF">N7456_010511</name>
</gene>
<evidence type="ECO:0000313" key="9">
    <source>
        <dbReference type="EMBL" id="KAJ5094650.1"/>
    </source>
</evidence>
<feature type="domain" description="Major facilitator superfamily (MFS) profile" evidence="8">
    <location>
        <begin position="11"/>
        <end position="494"/>
    </location>
</feature>
<evidence type="ECO:0000256" key="2">
    <source>
        <dbReference type="ARBA" id="ARBA00022448"/>
    </source>
</evidence>
<proteinExistence type="predicted"/>
<sequence>MASRNHFPTKQLAILAICRLSEPIAFASILAYNYPFVKDIRGTREDAAFYAGLLVSAFTLAEASTALVWGTISDKIGRKPVVLAGLVGVALSSLIFGVATNYWVAFTARALGGLLNGNIAVMQTMVAEMVKCPEHEPLAYSMMPFMWSFGSMIGSSMGALLAHPALFWPALEGTFLERYPYFLPNAVAATWIIVAVILGALFLEETRIVSSGKPNHTTDNGNESETSPLLPRNEFEQRTEDTASTPIDYTWPSSEYAMLSADETTPIHQGWQDPSLEEPILTPEATPSWNRNMILLIVQLCIAAYAQMGYGVLMPIQLADSPSPDVPTGHFDFRGGFGFSIHQVGAVMSVNGCMAIFVQGLIFAPLVAKVGVWKTFVWVTILAPLSYWAVPFITIVPCAHALIPIYLDMFTQNFMGIIVYTCLLILLKDSTPSLSILGRVNGMAMACCSGARTIAPPLAGYIYGVGGSAAGWWSTGIVALIAGLLIPALDRTSHTSEVQDNEDN</sequence>
<keyword evidence="2" id="KW-0813">Transport</keyword>
<dbReference type="Gene3D" id="1.20.1250.20">
    <property type="entry name" value="MFS general substrate transporter like domains"/>
    <property type="match status" value="1"/>
</dbReference>
<dbReference type="SUPFAM" id="SSF103473">
    <property type="entry name" value="MFS general substrate transporter"/>
    <property type="match status" value="1"/>
</dbReference>
<dbReference type="Pfam" id="PF07690">
    <property type="entry name" value="MFS_1"/>
    <property type="match status" value="1"/>
</dbReference>
<feature type="compositionally biased region" description="Polar residues" evidence="6">
    <location>
        <begin position="212"/>
        <end position="227"/>
    </location>
</feature>
<feature type="transmembrane region" description="Helical" evidence="7">
    <location>
        <begin position="142"/>
        <end position="162"/>
    </location>
</feature>
<feature type="region of interest" description="Disordered" evidence="6">
    <location>
        <begin position="212"/>
        <end position="249"/>
    </location>
</feature>
<evidence type="ECO:0000256" key="1">
    <source>
        <dbReference type="ARBA" id="ARBA00004141"/>
    </source>
</evidence>
<keyword evidence="10" id="KW-1185">Reference proteome</keyword>
<name>A0A9W9K6K6_9EURO</name>
<dbReference type="GO" id="GO:0016020">
    <property type="term" value="C:membrane"/>
    <property type="evidence" value="ECO:0007669"/>
    <property type="project" value="UniProtKB-SubCell"/>
</dbReference>
<reference evidence="9" key="1">
    <citation type="submission" date="2022-11" db="EMBL/GenBank/DDBJ databases">
        <authorList>
            <person name="Petersen C."/>
        </authorList>
    </citation>
    <scope>NUCLEOTIDE SEQUENCE</scope>
    <source>
        <strain evidence="9">IBT 30069</strain>
    </source>
</reference>
<keyword evidence="4 7" id="KW-1133">Transmembrane helix</keyword>
<feature type="transmembrane region" description="Helical" evidence="7">
    <location>
        <begin position="12"/>
        <end position="35"/>
    </location>
</feature>
<accession>A0A9W9K6K6</accession>
<protein>
    <recommendedName>
        <fullName evidence="8">Major facilitator superfamily (MFS) profile domain-containing protein</fullName>
    </recommendedName>
</protein>
<organism evidence="9 10">
    <name type="scientific">Penicillium angulare</name>
    <dbReference type="NCBI Taxonomy" id="116970"/>
    <lineage>
        <taxon>Eukaryota</taxon>
        <taxon>Fungi</taxon>
        <taxon>Dikarya</taxon>
        <taxon>Ascomycota</taxon>
        <taxon>Pezizomycotina</taxon>
        <taxon>Eurotiomycetes</taxon>
        <taxon>Eurotiomycetidae</taxon>
        <taxon>Eurotiales</taxon>
        <taxon>Aspergillaceae</taxon>
        <taxon>Penicillium</taxon>
    </lineage>
</organism>
<keyword evidence="3 7" id="KW-0812">Transmembrane</keyword>
<dbReference type="AlphaFoldDB" id="A0A9W9K6K6"/>
<feature type="transmembrane region" description="Helical" evidence="7">
    <location>
        <begin position="294"/>
        <end position="319"/>
    </location>
</feature>
<evidence type="ECO:0000313" key="10">
    <source>
        <dbReference type="Proteomes" id="UP001149165"/>
    </source>
</evidence>
<feature type="transmembrane region" description="Helical" evidence="7">
    <location>
        <begin position="339"/>
        <end position="364"/>
    </location>
</feature>
<keyword evidence="5 7" id="KW-0472">Membrane</keyword>
<feature type="transmembrane region" description="Helical" evidence="7">
    <location>
        <begin position="461"/>
        <end position="486"/>
    </location>
</feature>
<feature type="transmembrane region" description="Helical" evidence="7">
    <location>
        <begin position="409"/>
        <end position="427"/>
    </location>
</feature>
<reference evidence="9" key="2">
    <citation type="journal article" date="2023" name="IMA Fungus">
        <title>Comparative genomic study of the Penicillium genus elucidates a diverse pangenome and 15 lateral gene transfer events.</title>
        <authorList>
            <person name="Petersen C."/>
            <person name="Sorensen T."/>
            <person name="Nielsen M.R."/>
            <person name="Sondergaard T.E."/>
            <person name="Sorensen J.L."/>
            <person name="Fitzpatrick D.A."/>
            <person name="Frisvad J.C."/>
            <person name="Nielsen K.L."/>
        </authorList>
    </citation>
    <scope>NUCLEOTIDE SEQUENCE</scope>
    <source>
        <strain evidence="9">IBT 30069</strain>
    </source>
</reference>
<dbReference type="PANTHER" id="PTHR23504:SF2">
    <property type="entry name" value="TRANSPORTER, PUTATIVE (AFU_ORTHOLOGUE AFUA_8G04150)-RELATED"/>
    <property type="match status" value="1"/>
</dbReference>
<dbReference type="InterPro" id="IPR020846">
    <property type="entry name" value="MFS_dom"/>
</dbReference>
<dbReference type="PANTHER" id="PTHR23504">
    <property type="entry name" value="MAJOR FACILITATOR SUPERFAMILY DOMAIN-CONTAINING PROTEIN 10"/>
    <property type="match status" value="1"/>
</dbReference>
<dbReference type="PROSITE" id="PS50850">
    <property type="entry name" value="MFS"/>
    <property type="match status" value="1"/>
</dbReference>
<feature type="transmembrane region" description="Helical" evidence="7">
    <location>
        <begin position="81"/>
        <end position="104"/>
    </location>
</feature>
<dbReference type="InterPro" id="IPR036259">
    <property type="entry name" value="MFS_trans_sf"/>
</dbReference>
<comment type="caution">
    <text evidence="9">The sequence shown here is derived from an EMBL/GenBank/DDBJ whole genome shotgun (WGS) entry which is preliminary data.</text>
</comment>